<reference evidence="1" key="1">
    <citation type="submission" date="2013-03" db="EMBL/GenBank/DDBJ databases">
        <authorList>
            <person name="Harkins D.M."/>
            <person name="Durkin A.S."/>
            <person name="Brinkac L.M."/>
            <person name="Haft D.H."/>
            <person name="Selengut J.D."/>
            <person name="Sanka R."/>
            <person name="DePew J."/>
            <person name="Purushe J."/>
            <person name="Hartskeerl R.A."/>
            <person name="Ahmed A."/>
            <person name="van der Linden H."/>
            <person name="Goris M.G.A."/>
            <person name="Vinetz J.M."/>
            <person name="Sutton G.G."/>
            <person name="Nierman W.C."/>
            <person name="Fouts D.E."/>
        </authorList>
    </citation>
    <scope>NUCLEOTIDE SEQUENCE [LARGE SCALE GENOMIC DNA]</scope>
    <source>
        <strain evidence="1">LT 11-33</strain>
    </source>
</reference>
<sequence length="274" mass="31992">METNHLKKFLNNLGDSIHSLNTICVGLSYVGEGLAKKPEKLSITWNTIDPLLSAKKSRRFAVRSTFIFLAESIYHYLESVKSVIFSEDLLLKYSALQENVRRVNFFNEHVYPQEIGYRKILMLLIVHWRNRIVHFESQATLTKDEFKILVESKNLISENHSDLDIEKTIKNFEENSPSLKDISSLVANAIYIIRLIDKNVIKNLTSVERVKLFVISMGLDSEHKELLKLEDGETKERKINYFYKLHFQEFDDYFSDQIKISLRDKRFYDSGDGA</sequence>
<evidence type="ECO:0000313" key="2">
    <source>
        <dbReference type="Proteomes" id="UP000012371"/>
    </source>
</evidence>
<dbReference type="AlphaFoldDB" id="N1W3D7"/>
<name>N1W3D7_9LEPT</name>
<organism evidence="1 2">
    <name type="scientific">Leptospira terpstrae serovar Hualin str. LT 11-33 = ATCC 700639</name>
    <dbReference type="NCBI Taxonomy" id="1257025"/>
    <lineage>
        <taxon>Bacteria</taxon>
        <taxon>Pseudomonadati</taxon>
        <taxon>Spirochaetota</taxon>
        <taxon>Spirochaetia</taxon>
        <taxon>Leptospirales</taxon>
        <taxon>Leptospiraceae</taxon>
        <taxon>Leptospira</taxon>
    </lineage>
</organism>
<protein>
    <submittedName>
        <fullName evidence="1">Uncharacterized protein</fullName>
    </submittedName>
</protein>
<dbReference type="EMBL" id="AOGW02000001">
    <property type="protein sequence ID" value="EMY63532.1"/>
    <property type="molecule type" value="Genomic_DNA"/>
</dbReference>
<accession>N1W3D7</accession>
<proteinExistence type="predicted"/>
<dbReference type="OrthoDB" id="333383at2"/>
<comment type="caution">
    <text evidence="1">The sequence shown here is derived from an EMBL/GenBank/DDBJ whole genome shotgun (WGS) entry which is preliminary data.</text>
</comment>
<keyword evidence="2" id="KW-1185">Reference proteome</keyword>
<gene>
    <name evidence="1" type="ORF">LEP1GSC203_0427</name>
</gene>
<dbReference type="RefSeq" id="WP_002971500.1">
    <property type="nucleotide sequence ID" value="NZ_AOGW02000001.1"/>
</dbReference>
<dbReference type="Proteomes" id="UP000012371">
    <property type="component" value="Unassembled WGS sequence"/>
</dbReference>
<evidence type="ECO:0000313" key="1">
    <source>
        <dbReference type="EMBL" id="EMY63532.1"/>
    </source>
</evidence>